<comment type="caution">
    <text evidence="2">The sequence shown here is derived from an EMBL/GenBank/DDBJ whole genome shotgun (WGS) entry which is preliminary data.</text>
</comment>
<dbReference type="Proteomes" id="UP000696294">
    <property type="component" value="Unassembled WGS sequence"/>
</dbReference>
<reference evidence="2 3" key="1">
    <citation type="submission" date="2020-03" db="EMBL/GenBank/DDBJ databases">
        <title>WGS of actinomycetes isolated from Thailand.</title>
        <authorList>
            <person name="Thawai C."/>
        </authorList>
    </citation>
    <scope>NUCLEOTIDE SEQUENCE [LARGE SCALE GENOMIC DNA]</scope>
    <source>
        <strain evidence="2 3">FMUSA5-5</strain>
    </source>
</reference>
<evidence type="ECO:0000313" key="3">
    <source>
        <dbReference type="Proteomes" id="UP000696294"/>
    </source>
</evidence>
<organism evidence="2 3">
    <name type="scientific">Nonomuraea composti</name>
    <dbReference type="NCBI Taxonomy" id="2720023"/>
    <lineage>
        <taxon>Bacteria</taxon>
        <taxon>Bacillati</taxon>
        <taxon>Actinomycetota</taxon>
        <taxon>Actinomycetes</taxon>
        <taxon>Streptosporangiales</taxon>
        <taxon>Streptosporangiaceae</taxon>
        <taxon>Nonomuraea</taxon>
    </lineage>
</organism>
<evidence type="ECO:0000256" key="1">
    <source>
        <dbReference type="SAM" id="MobiDB-lite"/>
    </source>
</evidence>
<feature type="compositionally biased region" description="Polar residues" evidence="1">
    <location>
        <begin position="79"/>
        <end position="88"/>
    </location>
</feature>
<sequence>MDREPATGTVVTGLVMLTMITLDQPGSGDWDAAVRTGERALALEVEHGPHLLAHQTRGHLAQLAALRGQTPPSPPVTRASPSSFRAWP</sequence>
<evidence type="ECO:0000313" key="2">
    <source>
        <dbReference type="EMBL" id="NJP88952.1"/>
    </source>
</evidence>
<evidence type="ECO:0008006" key="4">
    <source>
        <dbReference type="Google" id="ProtNLM"/>
    </source>
</evidence>
<protein>
    <recommendedName>
        <fullName evidence="4">Tetratricopeptide repeat protein</fullName>
    </recommendedName>
</protein>
<name>A0ABX1AWF1_9ACTN</name>
<proteinExistence type="predicted"/>
<accession>A0ABX1AWF1</accession>
<keyword evidence="3" id="KW-1185">Reference proteome</keyword>
<dbReference type="EMBL" id="JAATEP010000003">
    <property type="protein sequence ID" value="NJP88952.1"/>
    <property type="molecule type" value="Genomic_DNA"/>
</dbReference>
<feature type="region of interest" description="Disordered" evidence="1">
    <location>
        <begin position="67"/>
        <end position="88"/>
    </location>
</feature>
<gene>
    <name evidence="2" type="ORF">HCN51_05690</name>
</gene>